<reference evidence="5" key="1">
    <citation type="submission" date="2021-01" db="UniProtKB">
        <authorList>
            <consortium name="EnsemblMetazoa"/>
        </authorList>
    </citation>
    <scope>IDENTIFICATION</scope>
</reference>
<dbReference type="InterPro" id="IPR053897">
    <property type="entry name" value="Oaf_C"/>
</dbReference>
<proteinExistence type="inferred from homology"/>
<evidence type="ECO:0000256" key="2">
    <source>
        <dbReference type="SAM" id="SignalP"/>
    </source>
</evidence>
<dbReference type="RefSeq" id="XP_022650927.1">
    <property type="nucleotide sequence ID" value="XM_022795192.1"/>
</dbReference>
<dbReference type="OrthoDB" id="5947176at2759"/>
<keyword evidence="6" id="KW-1185">Reference proteome</keyword>
<evidence type="ECO:0000259" key="3">
    <source>
        <dbReference type="Pfam" id="PF14941"/>
    </source>
</evidence>
<dbReference type="CTD" id="220323"/>
<evidence type="ECO:0000259" key="4">
    <source>
        <dbReference type="Pfam" id="PF22873"/>
    </source>
</evidence>
<dbReference type="EnsemblMetazoa" id="XM_022795192">
    <property type="protein sequence ID" value="XP_022650927"/>
    <property type="gene ID" value="LOC111246022"/>
</dbReference>
<dbReference type="FunCoup" id="A0A7M7JF84">
    <property type="interactions" value="127"/>
</dbReference>
<dbReference type="AlphaFoldDB" id="A0A7M7JF84"/>
<dbReference type="InParanoid" id="A0A7M7JF84"/>
<keyword evidence="2" id="KW-0732">Signal</keyword>
<sequence length="256" mass="28610">MAGRVGVARGILGVLAVLLGATRAAELLIFVENPGGQILQENITTFGQHIIISFDRQDSSAVTLWYDYANGVQIFRFLLSGEEELGQGGVTRAVCYATFFDRESLVPVNAMYKLRQRNANVVRFAEWDKGREEIYLDRKIETVSADALSEQLASLCADTEYIYTRQTDLQSWMSSKGAPKLTALNTSKVLLKPAQQVHCSSDPAPWAPCACRLTACIHWYPCALRYCENNGVCGIRTCSKCYDMYHTEDGRRRCII</sequence>
<evidence type="ECO:0008006" key="7">
    <source>
        <dbReference type="Google" id="ProtNLM"/>
    </source>
</evidence>
<protein>
    <recommendedName>
        <fullName evidence="7">Out at first protein homolog</fullName>
    </recommendedName>
</protein>
<dbReference type="OMA" id="CHYGLSL"/>
<accession>A0A7M7JF84</accession>
<dbReference type="InterPro" id="IPR053894">
    <property type="entry name" value="OAF_N"/>
</dbReference>
<feature type="domain" description="Out at first protein BRICHOS-like" evidence="3">
    <location>
        <begin position="26"/>
        <end position="172"/>
    </location>
</feature>
<dbReference type="Proteomes" id="UP000594260">
    <property type="component" value="Unplaced"/>
</dbReference>
<feature type="signal peptide" evidence="2">
    <location>
        <begin position="1"/>
        <end position="24"/>
    </location>
</feature>
<evidence type="ECO:0000313" key="6">
    <source>
        <dbReference type="Proteomes" id="UP000594260"/>
    </source>
</evidence>
<dbReference type="PANTHER" id="PTHR13423">
    <property type="entry name" value="OUT AT FIRST"/>
    <property type="match status" value="1"/>
</dbReference>
<dbReference type="InterPro" id="IPR026315">
    <property type="entry name" value="Oaf"/>
</dbReference>
<feature type="chain" id="PRO_5029624802" description="Out at first protein homolog" evidence="2">
    <location>
        <begin position="25"/>
        <end position="256"/>
    </location>
</feature>
<evidence type="ECO:0000313" key="5">
    <source>
        <dbReference type="EnsemblMetazoa" id="XP_022650927"/>
    </source>
</evidence>
<evidence type="ECO:0000256" key="1">
    <source>
        <dbReference type="ARBA" id="ARBA00005786"/>
    </source>
</evidence>
<name>A0A7M7JF84_VARDE</name>
<organism evidence="5 6">
    <name type="scientific">Varroa destructor</name>
    <name type="common">Honeybee mite</name>
    <dbReference type="NCBI Taxonomy" id="109461"/>
    <lineage>
        <taxon>Eukaryota</taxon>
        <taxon>Metazoa</taxon>
        <taxon>Ecdysozoa</taxon>
        <taxon>Arthropoda</taxon>
        <taxon>Chelicerata</taxon>
        <taxon>Arachnida</taxon>
        <taxon>Acari</taxon>
        <taxon>Parasitiformes</taxon>
        <taxon>Mesostigmata</taxon>
        <taxon>Gamasina</taxon>
        <taxon>Dermanyssoidea</taxon>
        <taxon>Varroidae</taxon>
        <taxon>Varroa</taxon>
    </lineage>
</organism>
<feature type="domain" description="Out at first C-terminal" evidence="4">
    <location>
        <begin position="199"/>
        <end position="255"/>
    </location>
</feature>
<dbReference type="PANTHER" id="PTHR13423:SF2">
    <property type="entry name" value="OUT AT FIRST PROTEIN HOMOLOG"/>
    <property type="match status" value="1"/>
</dbReference>
<dbReference type="Pfam" id="PF14941">
    <property type="entry name" value="OAF_N"/>
    <property type="match status" value="1"/>
</dbReference>
<dbReference type="GeneID" id="111246022"/>
<comment type="similarity">
    <text evidence="1">Belongs to the OAF family.</text>
</comment>
<dbReference type="KEGG" id="vde:111246022"/>
<dbReference type="Pfam" id="PF22873">
    <property type="entry name" value="OAF_C"/>
    <property type="match status" value="1"/>
</dbReference>